<comment type="caution">
    <text evidence="2">The sequence shown here is derived from an EMBL/GenBank/DDBJ whole genome shotgun (WGS) entry which is preliminary data.</text>
</comment>
<organism evidence="2 3">
    <name type="scientific">Romboutsia weinsteinii</name>
    <dbReference type="NCBI Taxonomy" id="2020949"/>
    <lineage>
        <taxon>Bacteria</taxon>
        <taxon>Bacillati</taxon>
        <taxon>Bacillota</taxon>
        <taxon>Clostridia</taxon>
        <taxon>Peptostreptococcales</taxon>
        <taxon>Peptostreptococcaceae</taxon>
        <taxon>Romboutsia</taxon>
    </lineage>
</organism>
<dbReference type="InterPro" id="IPR000602">
    <property type="entry name" value="Glyco_hydro_38_N"/>
</dbReference>
<evidence type="ECO:0000313" key="3">
    <source>
        <dbReference type="Proteomes" id="UP000215694"/>
    </source>
</evidence>
<dbReference type="OrthoDB" id="237949at2"/>
<evidence type="ECO:0000259" key="1">
    <source>
        <dbReference type="Pfam" id="PF01074"/>
    </source>
</evidence>
<dbReference type="EMBL" id="NOJY02000065">
    <property type="protein sequence ID" value="RDY25517.1"/>
    <property type="molecule type" value="Genomic_DNA"/>
</dbReference>
<evidence type="ECO:0000313" key="2">
    <source>
        <dbReference type="EMBL" id="RDY25517.1"/>
    </source>
</evidence>
<gene>
    <name evidence="2" type="ORF">CHL78_017780</name>
</gene>
<dbReference type="CDD" id="cd10791">
    <property type="entry name" value="GH38N_AMII_like_1"/>
    <property type="match status" value="1"/>
</dbReference>
<dbReference type="Proteomes" id="UP000215694">
    <property type="component" value="Unassembled WGS sequence"/>
</dbReference>
<sequence length="812" mass="94857">MDDKKLNKKWEVLLIHHTHTDIGYTQTQENIEHYHVNFIKQAIEIAEKLRVENRESEFVWVCESFWNIEVFLKAVDESWKNRLNQCILNKSIEITGNYLNLNELIDYDVLKNHTKRAIDYTNSIGTDINSAITADINGYAWGYSDALCENGIKNLFSCVHTHHGMYPLFKKQTPFYWQTPKGEKLLVWNGEHYHFGNEFGIVKTATGSYINKDELGANFTSDNRHEIGTKRLYRYLKNLENEGYEYNFIPITVHGLPTDNGSPNIEVLEFVDWWNSSFGQEVTIKMTSLENFFDKVRNIDISIPIYSGDWPDWWAFGVGSTPQINKIYKEAQRILNTTKMIDKNMILSDKELINECENKLMLYAEHTWGHSSSVTHPWNSFVNLLDYKNSSYAINAHEAATRNFLKVLDKKEISSLKPNREPKFKIINPYDREITESVKLSLDYWETSTLKEVIVDQDNNEYVTQSESHPRGTYINFVITLKANEERVLYVKRYERDINYVKNSNESACCQGINDIYIYDEENDIKKYENTYENKNIKITWDYEKGIVSWFDKVNQVELIDQSSRSGAFMPIYEITKAKGQNTDEQYKVRQRLGRNMRGINAKLFYPIIEDISIAETGDVFTKIVMNLNLEGTSLIRLEFKIYNEINKADVVVIINKDSVWDPESLYIALPFTFNDDKMDLFIEKTGCVIQAKKDQLPGTNVDFYLSQGSIGLKHKNYGVSIAMMDSSLVYTSKLQYENSKKLYHEKYTNQHDYELYSWVMNNIWETNFKASLGGFIEFNYSISWENGINDKFDLINKSNQMDLGFVSYRVD</sequence>
<protein>
    <submittedName>
        <fullName evidence="2">Glycosyl hydrolase family 38</fullName>
    </submittedName>
</protein>
<proteinExistence type="predicted"/>
<feature type="domain" description="Glycoside hydrolase family 38 N-terminal" evidence="1">
    <location>
        <begin position="12"/>
        <end position="303"/>
    </location>
</feature>
<dbReference type="GO" id="GO:0004559">
    <property type="term" value="F:alpha-mannosidase activity"/>
    <property type="evidence" value="ECO:0007669"/>
    <property type="project" value="InterPro"/>
</dbReference>
<dbReference type="SUPFAM" id="SSF88713">
    <property type="entry name" value="Glycoside hydrolase/deacetylase"/>
    <property type="match status" value="1"/>
</dbReference>
<dbReference type="AlphaFoldDB" id="A0A371IYF7"/>
<dbReference type="Pfam" id="PF01074">
    <property type="entry name" value="Glyco_hydro_38N"/>
    <property type="match status" value="1"/>
</dbReference>
<dbReference type="RefSeq" id="WP_094366701.1">
    <property type="nucleotide sequence ID" value="NZ_NOJY02000065.1"/>
</dbReference>
<reference evidence="2 3" key="1">
    <citation type="journal article" date="2017" name="Genome Announc.">
        <title>Draft Genome Sequence of Romboutsia weinsteinii sp. nov. Strain CCRI-19649(T) Isolated from Surface Water.</title>
        <authorList>
            <person name="Maheux A.F."/>
            <person name="Boudreau D.K."/>
            <person name="Berube E."/>
            <person name="Boissinot M."/>
            <person name="Cantin P."/>
            <person name="Raymond F."/>
            <person name="Corbeil J."/>
            <person name="Omar R.F."/>
            <person name="Bergeron M.G."/>
        </authorList>
    </citation>
    <scope>NUCLEOTIDE SEQUENCE [LARGE SCALE GENOMIC DNA]</scope>
    <source>
        <strain evidence="2 3">CCRI-19649</strain>
    </source>
</reference>
<keyword evidence="3" id="KW-1185">Reference proteome</keyword>
<keyword evidence="2" id="KW-0378">Hydrolase</keyword>
<accession>A0A371IYF7</accession>
<dbReference type="InterPro" id="IPR027291">
    <property type="entry name" value="Glyco_hydro_38_N_sf"/>
</dbReference>
<name>A0A371IYF7_9FIRM</name>
<dbReference type="InterPro" id="IPR011330">
    <property type="entry name" value="Glyco_hydro/deAcase_b/a-brl"/>
</dbReference>
<dbReference type="GO" id="GO:0006013">
    <property type="term" value="P:mannose metabolic process"/>
    <property type="evidence" value="ECO:0007669"/>
    <property type="project" value="InterPro"/>
</dbReference>
<dbReference type="Gene3D" id="3.20.110.10">
    <property type="entry name" value="Glycoside hydrolase 38, N terminal domain"/>
    <property type="match status" value="1"/>
</dbReference>